<protein>
    <recommendedName>
        <fullName evidence="2">histidine kinase</fullName>
        <ecNumber evidence="2">2.7.13.3</ecNumber>
    </recommendedName>
</protein>
<feature type="transmembrane region" description="Helical" evidence="5">
    <location>
        <begin position="485"/>
        <end position="502"/>
    </location>
</feature>
<dbReference type="PANTHER" id="PTHR10098:SF108">
    <property type="entry name" value="TETRATRICOPEPTIDE REPEAT PROTEIN 28"/>
    <property type="match status" value="1"/>
</dbReference>
<dbReference type="Pfam" id="PF13374">
    <property type="entry name" value="TPR_10"/>
    <property type="match status" value="1"/>
</dbReference>
<dbReference type="Pfam" id="PF02518">
    <property type="entry name" value="HATPase_c"/>
    <property type="match status" value="1"/>
</dbReference>
<dbReference type="Gene3D" id="1.10.287.130">
    <property type="match status" value="1"/>
</dbReference>
<dbReference type="SUPFAM" id="SSF47384">
    <property type="entry name" value="Homodimeric domain of signal transducing histidine kinase"/>
    <property type="match status" value="1"/>
</dbReference>
<evidence type="ECO:0000256" key="4">
    <source>
        <dbReference type="PROSITE-ProRule" id="PRU00339"/>
    </source>
</evidence>
<dbReference type="Gene3D" id="1.25.40.10">
    <property type="entry name" value="Tetratricopeptide repeat domain"/>
    <property type="match status" value="2"/>
</dbReference>
<dbReference type="InterPro" id="IPR004358">
    <property type="entry name" value="Sig_transdc_His_kin-like_C"/>
</dbReference>
<keyword evidence="4" id="KW-0802">TPR repeat</keyword>
<evidence type="ECO:0000256" key="1">
    <source>
        <dbReference type="ARBA" id="ARBA00000085"/>
    </source>
</evidence>
<dbReference type="InterPro" id="IPR003594">
    <property type="entry name" value="HATPase_dom"/>
</dbReference>
<dbReference type="Pfam" id="PF13424">
    <property type="entry name" value="TPR_12"/>
    <property type="match status" value="3"/>
</dbReference>
<feature type="domain" description="Histidine kinase" evidence="6">
    <location>
        <begin position="526"/>
        <end position="735"/>
    </location>
</feature>
<sequence>MKSAMSRHQWLLLGIGITLILLLLLLPSDKSQTQVAPPTPQSQKIEALLALAASSRNEEPQKTLEYGEQALALLAQSPDAEAEVMALSNLAWAKMMLGQFTDAARLGEQALSVAETQTDQTLLVVPLNVTGLIYWRQSQLDKALTYYQRALTLAKELGKPSFEATTYINMGLIYSDKAEYQQALECFSKARDIHSGLGEERPLATALNNIAGIYAALGDFGEALANQQQALRIREQLDDRPGIAELHHNIGITYEHIGDLKAAKVQLQTGLAGFEALGDKTGMAQALNALGTVNQKQQQYDAAKTNMERALAYGEELNDGNITGEALLSLGKLHLAQGDPQKARRYLERGLAIADRLGLVALQAEGRLRLADYFLAVGLGDLALERANQALQQALASGDRSQLRDANALLAQIYERKGDFRLALASHKEFKSINDALFNSASQERLAWLRSSFEDEKRQRQIAQLERDKALQDEVIRQQRFTRNIWIVALVALAAILLLLYGRHSQNRVNHALQRAILMQRNLMQAVAHEFRAPLARVQLAFDMLLEADAGERPQLEDRILKGLEELDELIREIVKLIKAEGSPRRAPAEGIELAPLLETLVARLQPLFPDKQVGLSNVGPELQIMASKKHFEWLINNLLSNALRYSRELVQIACSVEPGHISIVVDDDGPGVPEEERERIFEPFVRLDPSRTRATGGVGLGLAIARRLAENGRGHIEVSDSPLGGARFKLIWPR</sequence>
<keyword evidence="3" id="KW-0597">Phosphoprotein</keyword>
<evidence type="ECO:0000256" key="5">
    <source>
        <dbReference type="SAM" id="Phobius"/>
    </source>
</evidence>
<feature type="repeat" description="TPR" evidence="4">
    <location>
        <begin position="204"/>
        <end position="237"/>
    </location>
</feature>
<dbReference type="Proteomes" id="UP000663281">
    <property type="component" value="Chromosome"/>
</dbReference>
<dbReference type="InterPro" id="IPR036890">
    <property type="entry name" value="HATPase_C_sf"/>
</dbReference>
<feature type="repeat" description="TPR" evidence="4">
    <location>
        <begin position="124"/>
        <end position="157"/>
    </location>
</feature>
<dbReference type="AlphaFoldDB" id="A0A974XL95"/>
<dbReference type="EC" id="2.7.13.3" evidence="2"/>
<evidence type="ECO:0000313" key="8">
    <source>
        <dbReference type="Proteomes" id="UP000663281"/>
    </source>
</evidence>
<dbReference type="KEGG" id="scyp:JYB88_01995"/>
<dbReference type="InterPro" id="IPR019734">
    <property type="entry name" value="TPR_rpt"/>
</dbReference>
<name>A0A974XL95_9GAMM</name>
<dbReference type="Gene3D" id="3.30.565.10">
    <property type="entry name" value="Histidine kinase-like ATPase, C-terminal domain"/>
    <property type="match status" value="1"/>
</dbReference>
<dbReference type="InterPro" id="IPR011990">
    <property type="entry name" value="TPR-like_helical_dom_sf"/>
</dbReference>
<dbReference type="RefSeq" id="WP_207325302.1">
    <property type="nucleotide sequence ID" value="NZ_CP071504.1"/>
</dbReference>
<evidence type="ECO:0000313" key="7">
    <source>
        <dbReference type="EMBL" id="QSX30454.1"/>
    </source>
</evidence>
<dbReference type="EMBL" id="CP071504">
    <property type="protein sequence ID" value="QSX30454.1"/>
    <property type="molecule type" value="Genomic_DNA"/>
</dbReference>
<dbReference type="SUPFAM" id="SSF48452">
    <property type="entry name" value="TPR-like"/>
    <property type="match status" value="2"/>
</dbReference>
<evidence type="ECO:0000259" key="6">
    <source>
        <dbReference type="PROSITE" id="PS50109"/>
    </source>
</evidence>
<organism evidence="7 8">
    <name type="scientific">Shewanella cyperi</name>
    <dbReference type="NCBI Taxonomy" id="2814292"/>
    <lineage>
        <taxon>Bacteria</taxon>
        <taxon>Pseudomonadati</taxon>
        <taxon>Pseudomonadota</taxon>
        <taxon>Gammaproteobacteria</taxon>
        <taxon>Alteromonadales</taxon>
        <taxon>Shewanellaceae</taxon>
        <taxon>Shewanella</taxon>
    </lineage>
</organism>
<reference evidence="7 8" key="1">
    <citation type="submission" date="2021-03" db="EMBL/GenBank/DDBJ databases">
        <title>Novel species identification of genus Shewanella.</title>
        <authorList>
            <person name="Liu G."/>
            <person name="Zhang Q."/>
        </authorList>
    </citation>
    <scope>NUCLEOTIDE SEQUENCE [LARGE SCALE GENOMIC DNA]</scope>
    <source>
        <strain evidence="7 8">FJAT-53726</strain>
    </source>
</reference>
<evidence type="ECO:0000256" key="3">
    <source>
        <dbReference type="ARBA" id="ARBA00022553"/>
    </source>
</evidence>
<dbReference type="SMART" id="SM00387">
    <property type="entry name" value="HATPase_c"/>
    <property type="match status" value="1"/>
</dbReference>
<keyword evidence="8" id="KW-1185">Reference proteome</keyword>
<dbReference type="PRINTS" id="PR00344">
    <property type="entry name" value="BCTRLSENSOR"/>
</dbReference>
<gene>
    <name evidence="7" type="ORF">JYB88_01995</name>
</gene>
<dbReference type="PANTHER" id="PTHR10098">
    <property type="entry name" value="RAPSYN-RELATED"/>
    <property type="match status" value="1"/>
</dbReference>
<accession>A0A974XL95</accession>
<keyword evidence="5" id="KW-0472">Membrane</keyword>
<dbReference type="Pfam" id="PF00512">
    <property type="entry name" value="HisKA"/>
    <property type="match status" value="1"/>
</dbReference>
<dbReference type="SMART" id="SM00388">
    <property type="entry name" value="HisKA"/>
    <property type="match status" value="1"/>
</dbReference>
<keyword evidence="5" id="KW-1133">Transmembrane helix</keyword>
<dbReference type="InterPro" id="IPR036097">
    <property type="entry name" value="HisK_dim/P_sf"/>
</dbReference>
<dbReference type="SMART" id="SM00028">
    <property type="entry name" value="TPR"/>
    <property type="match status" value="8"/>
</dbReference>
<feature type="repeat" description="TPR" evidence="4">
    <location>
        <begin position="164"/>
        <end position="197"/>
    </location>
</feature>
<keyword evidence="5" id="KW-0812">Transmembrane</keyword>
<dbReference type="PROSITE" id="PS50109">
    <property type="entry name" value="HIS_KIN"/>
    <property type="match status" value="1"/>
</dbReference>
<dbReference type="CDD" id="cd00082">
    <property type="entry name" value="HisKA"/>
    <property type="match status" value="1"/>
</dbReference>
<dbReference type="PROSITE" id="PS50005">
    <property type="entry name" value="TPR"/>
    <property type="match status" value="3"/>
</dbReference>
<dbReference type="GO" id="GO:0000155">
    <property type="term" value="F:phosphorelay sensor kinase activity"/>
    <property type="evidence" value="ECO:0007669"/>
    <property type="project" value="InterPro"/>
</dbReference>
<comment type="catalytic activity">
    <reaction evidence="1">
        <text>ATP + protein L-histidine = ADP + protein N-phospho-L-histidine.</text>
        <dbReference type="EC" id="2.7.13.3"/>
    </reaction>
</comment>
<dbReference type="InterPro" id="IPR005467">
    <property type="entry name" value="His_kinase_dom"/>
</dbReference>
<evidence type="ECO:0000256" key="2">
    <source>
        <dbReference type="ARBA" id="ARBA00012438"/>
    </source>
</evidence>
<dbReference type="InterPro" id="IPR003661">
    <property type="entry name" value="HisK_dim/P_dom"/>
</dbReference>
<dbReference type="SUPFAM" id="SSF55874">
    <property type="entry name" value="ATPase domain of HSP90 chaperone/DNA topoisomerase II/histidine kinase"/>
    <property type="match status" value="1"/>
</dbReference>
<proteinExistence type="predicted"/>